<name>A0A1R3K613_9ROSI</name>
<dbReference type="AlphaFoldDB" id="A0A1R3K613"/>
<dbReference type="Pfam" id="PF02536">
    <property type="entry name" value="mTERF"/>
    <property type="match status" value="1"/>
</dbReference>
<keyword evidence="2" id="KW-0806">Transcription termination</keyword>
<gene>
    <name evidence="4" type="ORF">COLO4_11026</name>
</gene>
<dbReference type="FunFam" id="1.25.70.10:FF:000001">
    <property type="entry name" value="Mitochondrial transcription termination factor-like"/>
    <property type="match status" value="1"/>
</dbReference>
<evidence type="ECO:0000256" key="2">
    <source>
        <dbReference type="ARBA" id="ARBA00022472"/>
    </source>
</evidence>
<dbReference type="PANTHER" id="PTHR13068">
    <property type="entry name" value="CGI-12 PROTEIN-RELATED"/>
    <property type="match status" value="1"/>
</dbReference>
<proteinExistence type="inferred from homology"/>
<keyword evidence="5" id="KW-1185">Reference proteome</keyword>
<comment type="similarity">
    <text evidence="1">Belongs to the mTERF family.</text>
</comment>
<dbReference type="OrthoDB" id="637682at2759"/>
<dbReference type="GO" id="GO:0003676">
    <property type="term" value="F:nucleic acid binding"/>
    <property type="evidence" value="ECO:0007669"/>
    <property type="project" value="InterPro"/>
</dbReference>
<evidence type="ECO:0000313" key="5">
    <source>
        <dbReference type="Proteomes" id="UP000187203"/>
    </source>
</evidence>
<dbReference type="PANTHER" id="PTHR13068:SF173">
    <property type="entry name" value="EMB|CAB62602.1"/>
    <property type="match status" value="1"/>
</dbReference>
<dbReference type="GO" id="GO:0006353">
    <property type="term" value="P:DNA-templated transcription termination"/>
    <property type="evidence" value="ECO:0007669"/>
    <property type="project" value="UniProtKB-KW"/>
</dbReference>
<dbReference type="STRING" id="93759.A0A1R3K613"/>
<keyword evidence="3" id="KW-0809">Transit peptide</keyword>
<keyword evidence="2" id="KW-0804">Transcription</keyword>
<evidence type="ECO:0000256" key="3">
    <source>
        <dbReference type="ARBA" id="ARBA00022946"/>
    </source>
</evidence>
<sequence>MQLLKSIFSTSDSVGLRLRQKPCIFLFFHFSSSSSSASVLNTPLFDYLVNNLNFTRTQALSVSNRFPKVKSIGKAQSVANFFQSLGFSNAQIALAISKAPQLLSANVDKNLRPKAKVFQDLGISRPGLCKLLSKNSSLFCCSLEKKLIPSIQILKKVFGDRDNEVLVKVFNRATGIMSRDSLMKVSRNIEYLESCGIVGSQLSSLLKRQPRIFRMQESALRDVVSRASDMGFSTDRMLVHAIHTLSCMNEQTFKKKWELLKSYGFSENDCLVIFRKCPGFFRASMVKIELGIEFFMNVVKVDKNVLVSRPNLLMSSLGNRVIPRYKVLQIIKSKKLMKREPSFLYILDHSEEEFLEFISRFTSDVEELLVAYKGHLLQTSSDSEEVEEEEEEKT</sequence>
<protein>
    <submittedName>
        <fullName evidence="4">Mitochodrial transcription termination factor-related protein</fullName>
    </submittedName>
</protein>
<dbReference type="InterPro" id="IPR003690">
    <property type="entry name" value="MTERF"/>
</dbReference>
<evidence type="ECO:0000313" key="4">
    <source>
        <dbReference type="EMBL" id="OMP02519.1"/>
    </source>
</evidence>
<accession>A0A1R3K613</accession>
<dbReference type="Gene3D" id="1.25.70.10">
    <property type="entry name" value="Transcription termination factor 3, mitochondrial"/>
    <property type="match status" value="1"/>
</dbReference>
<comment type="caution">
    <text evidence="4">The sequence shown here is derived from an EMBL/GenBank/DDBJ whole genome shotgun (WGS) entry which is preliminary data.</text>
</comment>
<dbReference type="Proteomes" id="UP000187203">
    <property type="component" value="Unassembled WGS sequence"/>
</dbReference>
<dbReference type="InterPro" id="IPR038538">
    <property type="entry name" value="MTERF_sf"/>
</dbReference>
<evidence type="ECO:0000256" key="1">
    <source>
        <dbReference type="ARBA" id="ARBA00007692"/>
    </source>
</evidence>
<dbReference type="SMART" id="SM00733">
    <property type="entry name" value="Mterf"/>
    <property type="match status" value="8"/>
</dbReference>
<dbReference type="EMBL" id="AWUE01014619">
    <property type="protein sequence ID" value="OMP02519.1"/>
    <property type="molecule type" value="Genomic_DNA"/>
</dbReference>
<reference evidence="5" key="1">
    <citation type="submission" date="2013-09" db="EMBL/GenBank/DDBJ databases">
        <title>Corchorus olitorius genome sequencing.</title>
        <authorList>
            <person name="Alam M."/>
            <person name="Haque M.S."/>
            <person name="Islam M.S."/>
            <person name="Emdad E.M."/>
            <person name="Islam M.M."/>
            <person name="Ahmed B."/>
            <person name="Halim A."/>
            <person name="Hossen Q.M.M."/>
            <person name="Hossain M.Z."/>
            <person name="Ahmed R."/>
            <person name="Khan M.M."/>
            <person name="Islam R."/>
            <person name="Rashid M.M."/>
            <person name="Khan S.A."/>
            <person name="Rahman M.S."/>
            <person name="Alam M."/>
            <person name="Yahiya A.S."/>
            <person name="Khan M.S."/>
            <person name="Azam M.S."/>
            <person name="Haque T."/>
            <person name="Lashkar M.Z.H."/>
            <person name="Akhand A.I."/>
            <person name="Morshed G."/>
            <person name="Roy S."/>
            <person name="Uddin K.S."/>
            <person name="Rabeya T."/>
            <person name="Hossain A.S."/>
            <person name="Chowdhury A."/>
            <person name="Snigdha A.R."/>
            <person name="Mortoza M.S."/>
            <person name="Matin S.A."/>
            <person name="Hoque S.M.E."/>
            <person name="Islam M.K."/>
            <person name="Roy D.K."/>
            <person name="Haider R."/>
            <person name="Moosa M.M."/>
            <person name="Elias S.M."/>
            <person name="Hasan A.M."/>
            <person name="Jahan S."/>
            <person name="Shafiuddin M."/>
            <person name="Mahmood N."/>
            <person name="Shommy N.S."/>
        </authorList>
    </citation>
    <scope>NUCLEOTIDE SEQUENCE [LARGE SCALE GENOMIC DNA]</scope>
    <source>
        <strain evidence="5">cv. O-4</strain>
    </source>
</reference>
<organism evidence="4 5">
    <name type="scientific">Corchorus olitorius</name>
    <dbReference type="NCBI Taxonomy" id="93759"/>
    <lineage>
        <taxon>Eukaryota</taxon>
        <taxon>Viridiplantae</taxon>
        <taxon>Streptophyta</taxon>
        <taxon>Embryophyta</taxon>
        <taxon>Tracheophyta</taxon>
        <taxon>Spermatophyta</taxon>
        <taxon>Magnoliopsida</taxon>
        <taxon>eudicotyledons</taxon>
        <taxon>Gunneridae</taxon>
        <taxon>Pentapetalae</taxon>
        <taxon>rosids</taxon>
        <taxon>malvids</taxon>
        <taxon>Malvales</taxon>
        <taxon>Malvaceae</taxon>
        <taxon>Grewioideae</taxon>
        <taxon>Apeibeae</taxon>
        <taxon>Corchorus</taxon>
    </lineage>
</organism>
<keyword evidence="2" id="KW-0805">Transcription regulation</keyword>